<dbReference type="Proteomes" id="UP000789920">
    <property type="component" value="Unassembled WGS sequence"/>
</dbReference>
<feature type="non-terminal residue" evidence="1">
    <location>
        <position position="1"/>
    </location>
</feature>
<accession>A0ACA9SM65</accession>
<proteinExistence type="predicted"/>
<evidence type="ECO:0000313" key="1">
    <source>
        <dbReference type="EMBL" id="CAG8843781.1"/>
    </source>
</evidence>
<evidence type="ECO:0000313" key="2">
    <source>
        <dbReference type="Proteomes" id="UP000789920"/>
    </source>
</evidence>
<reference evidence="1" key="1">
    <citation type="submission" date="2021-06" db="EMBL/GenBank/DDBJ databases">
        <authorList>
            <person name="Kallberg Y."/>
            <person name="Tangrot J."/>
            <person name="Rosling A."/>
        </authorList>
    </citation>
    <scope>NUCLEOTIDE SEQUENCE</scope>
    <source>
        <strain evidence="1">MA461A</strain>
    </source>
</reference>
<organism evidence="1 2">
    <name type="scientific">Racocetra persica</name>
    <dbReference type="NCBI Taxonomy" id="160502"/>
    <lineage>
        <taxon>Eukaryota</taxon>
        <taxon>Fungi</taxon>
        <taxon>Fungi incertae sedis</taxon>
        <taxon>Mucoromycota</taxon>
        <taxon>Glomeromycotina</taxon>
        <taxon>Glomeromycetes</taxon>
        <taxon>Diversisporales</taxon>
        <taxon>Gigasporaceae</taxon>
        <taxon>Racocetra</taxon>
    </lineage>
</organism>
<sequence length="153" mass="17822">DLQIFSSSESEYNSDNNLNDYVSTDNLKDNNILENDLENNNNYEHQPTFAQFGRNLTVDQVEYYFEFQEYPKTSETGVASIYNVSGWKPDDAKNTFRISNIQYAYSDPRTIRSIQKCPFLATLNIEHISVNFEDQLHKNIFDANKFSVDTFTL</sequence>
<gene>
    <name evidence="1" type="ORF">RPERSI_LOCUS32922</name>
</gene>
<comment type="caution">
    <text evidence="1">The sequence shown here is derived from an EMBL/GenBank/DDBJ whole genome shotgun (WGS) entry which is preliminary data.</text>
</comment>
<protein>
    <submittedName>
        <fullName evidence="1">34031_t:CDS:1</fullName>
    </submittedName>
</protein>
<feature type="non-terminal residue" evidence="1">
    <location>
        <position position="153"/>
    </location>
</feature>
<keyword evidence="2" id="KW-1185">Reference proteome</keyword>
<dbReference type="EMBL" id="CAJVQC010139784">
    <property type="protein sequence ID" value="CAG8843781.1"/>
    <property type="molecule type" value="Genomic_DNA"/>
</dbReference>
<name>A0ACA9SM65_9GLOM</name>